<dbReference type="Gene3D" id="2.30.30.60">
    <property type="match status" value="1"/>
</dbReference>
<dbReference type="InterPro" id="IPR023408">
    <property type="entry name" value="MscS_beta-dom_sf"/>
</dbReference>
<keyword evidence="5 8" id="KW-1133">Transmembrane helix</keyword>
<feature type="transmembrane region" description="Helical" evidence="8">
    <location>
        <begin position="314"/>
        <end position="338"/>
    </location>
</feature>
<dbReference type="InterPro" id="IPR011014">
    <property type="entry name" value="MscS_channel_TM-2"/>
</dbReference>
<feature type="transmembrane region" description="Helical" evidence="8">
    <location>
        <begin position="415"/>
        <end position="435"/>
    </location>
</feature>
<evidence type="ECO:0000256" key="3">
    <source>
        <dbReference type="ARBA" id="ARBA00022475"/>
    </source>
</evidence>
<keyword evidence="6 8" id="KW-0472">Membrane</keyword>
<proteinExistence type="inferred from homology"/>
<sequence length="638" mass="70914">ILLRRPLRAVTGRAIEAERRLNHREAQEEAQARPEPVPQDETQQETQDTRRQDDRKQHETLRILRRVPFSLLHLLIKLLPVALFLGIGYAGAAIVGDEQAELVTLMVTNAYVAARMICLLVEMVMVPKSPTIRLCRASDRTARIVTRWWNLLVAVGSIVVCLSSLGVLFHMPPRGTQALIRAIVLIEHILIAVFIWRIRMPVANALQPPSRLRKRTFWSILAHMARFWWLPAMVFDLALWLVWATQLRGGYSWIWRTTLMTVLVILLSRVAAVLAFGAQNRLFHISDETEIRYPGLQARADYYYPFARRVLSSLLVFVTIVVLMQAWGIPSVAFFLHGTLGTQILAAILSILIAITVAALVWESANAALQRQVRRYEDTEQLSRAVRLRTVLPIIRTVLLTVIIIIVAVTTLSQIGLNVTPLLTGAGILGAAIAFGSQSLVKDFITGFFMLVENAMQVGDWVTAGGVSGTVEHLSIRTLRLRTTSGDVHIIPFSSVTSVANTSRDFNVVIVTFMLDLGEDPDRVAAILADQVAELRADEAFGPMILTDFTFLGLDSADGNGAKLIGSFRTTAGNKWKVSREYNRRLGLRMVREKVKFPMPTAVSLLSNFGGSPLRVEGDRPAAPPANTNAPDPDKTHE</sequence>
<protein>
    <submittedName>
        <fullName evidence="12">Mechanosensitive ion channel</fullName>
    </submittedName>
</protein>
<accession>A0A7Y7IWW7</accession>
<dbReference type="GO" id="GO:0008381">
    <property type="term" value="F:mechanosensitive monoatomic ion channel activity"/>
    <property type="evidence" value="ECO:0007669"/>
    <property type="project" value="InterPro"/>
</dbReference>
<dbReference type="SUPFAM" id="SSF50182">
    <property type="entry name" value="Sm-like ribonucleoproteins"/>
    <property type="match status" value="1"/>
</dbReference>
<feature type="transmembrane region" description="Helical" evidence="8">
    <location>
        <begin position="253"/>
        <end position="276"/>
    </location>
</feature>
<evidence type="ECO:0000256" key="5">
    <source>
        <dbReference type="ARBA" id="ARBA00022989"/>
    </source>
</evidence>
<dbReference type="InterPro" id="IPR010920">
    <property type="entry name" value="LSM_dom_sf"/>
</dbReference>
<dbReference type="RefSeq" id="WP_176640523.1">
    <property type="nucleotide sequence ID" value="NZ_JABXXP010000268.1"/>
</dbReference>
<evidence type="ECO:0000256" key="1">
    <source>
        <dbReference type="ARBA" id="ARBA00004651"/>
    </source>
</evidence>
<dbReference type="PANTHER" id="PTHR30460:SF0">
    <property type="entry name" value="MODERATE CONDUCTANCE MECHANOSENSITIVE CHANNEL YBIO"/>
    <property type="match status" value="1"/>
</dbReference>
<dbReference type="InterPro" id="IPR045276">
    <property type="entry name" value="YbiO_bact"/>
</dbReference>
<feature type="transmembrane region" description="Helical" evidence="8">
    <location>
        <begin position="217"/>
        <end position="241"/>
    </location>
</feature>
<evidence type="ECO:0000259" key="9">
    <source>
        <dbReference type="Pfam" id="PF00924"/>
    </source>
</evidence>
<evidence type="ECO:0000313" key="12">
    <source>
        <dbReference type="EMBL" id="NVN11855.1"/>
    </source>
</evidence>
<comment type="caution">
    <text evidence="12">The sequence shown here is derived from an EMBL/GenBank/DDBJ whole genome shotgun (WGS) entry which is preliminary data.</text>
</comment>
<keyword evidence="4 8" id="KW-0812">Transmembrane</keyword>
<feature type="transmembrane region" description="Helical" evidence="8">
    <location>
        <begin position="102"/>
        <end position="127"/>
    </location>
</feature>
<evidence type="ECO:0000259" key="11">
    <source>
        <dbReference type="Pfam" id="PF25392"/>
    </source>
</evidence>
<reference evidence="12 13" key="1">
    <citation type="submission" date="2020-06" db="EMBL/GenBank/DDBJ databases">
        <title>Description of novel acetic acid bacteria.</title>
        <authorList>
            <person name="Sombolestani A."/>
        </authorList>
    </citation>
    <scope>NUCLEOTIDE SEQUENCE [LARGE SCALE GENOMIC DNA]</scope>
    <source>
        <strain evidence="12 13">LMG 31431</strain>
    </source>
</reference>
<feature type="transmembrane region" description="Helical" evidence="8">
    <location>
        <begin position="71"/>
        <end position="96"/>
    </location>
</feature>
<feature type="region of interest" description="Disordered" evidence="7">
    <location>
        <begin position="614"/>
        <end position="638"/>
    </location>
</feature>
<evidence type="ECO:0000256" key="8">
    <source>
        <dbReference type="SAM" id="Phobius"/>
    </source>
</evidence>
<feature type="domain" description="Mechanosensitive ion channel MscS" evidence="9">
    <location>
        <begin position="440"/>
        <end position="504"/>
    </location>
</feature>
<keyword evidence="3" id="KW-1003">Cell membrane</keyword>
<dbReference type="Pfam" id="PF00924">
    <property type="entry name" value="MS_channel_2nd"/>
    <property type="match status" value="1"/>
</dbReference>
<dbReference type="Gene3D" id="1.10.287.1260">
    <property type="match status" value="1"/>
</dbReference>
<dbReference type="SUPFAM" id="SSF82689">
    <property type="entry name" value="Mechanosensitive channel protein MscS (YggB), C-terminal domain"/>
    <property type="match status" value="1"/>
</dbReference>
<feature type="compositionally biased region" description="Basic and acidic residues" evidence="7">
    <location>
        <begin position="19"/>
        <end position="32"/>
    </location>
</feature>
<gene>
    <name evidence="12" type="ORF">HUK84_12145</name>
</gene>
<evidence type="ECO:0000256" key="4">
    <source>
        <dbReference type="ARBA" id="ARBA00022692"/>
    </source>
</evidence>
<comment type="similarity">
    <text evidence="2">Belongs to the MscS (TC 1.A.23) family.</text>
</comment>
<feature type="domain" description="Mechanosensitive ion channel transmembrane helices 2/3" evidence="10">
    <location>
        <begin position="398"/>
        <end position="438"/>
    </location>
</feature>
<feature type="transmembrane region" description="Helical" evidence="8">
    <location>
        <begin position="344"/>
        <end position="369"/>
    </location>
</feature>
<name>A0A7Y7IWW7_9PROT</name>
<feature type="transmembrane region" description="Helical" evidence="8">
    <location>
        <begin position="390"/>
        <end position="409"/>
    </location>
</feature>
<feature type="transmembrane region" description="Helical" evidence="8">
    <location>
        <begin position="148"/>
        <end position="172"/>
    </location>
</feature>
<feature type="compositionally biased region" description="Basic and acidic residues" evidence="7">
    <location>
        <begin position="47"/>
        <end position="56"/>
    </location>
</feature>
<feature type="region of interest" description="Disordered" evidence="7">
    <location>
        <begin position="19"/>
        <end position="56"/>
    </location>
</feature>
<dbReference type="PANTHER" id="PTHR30460">
    <property type="entry name" value="MODERATE CONDUCTANCE MECHANOSENSITIVE CHANNEL YBIO"/>
    <property type="match status" value="1"/>
</dbReference>
<dbReference type="InterPro" id="IPR006685">
    <property type="entry name" value="MscS_channel_2nd"/>
</dbReference>
<evidence type="ECO:0000259" key="10">
    <source>
        <dbReference type="Pfam" id="PF21088"/>
    </source>
</evidence>
<dbReference type="AlphaFoldDB" id="A0A7Y7IWW7"/>
<dbReference type="Gene3D" id="3.30.70.100">
    <property type="match status" value="1"/>
</dbReference>
<evidence type="ECO:0000256" key="7">
    <source>
        <dbReference type="SAM" id="MobiDB-lite"/>
    </source>
</evidence>
<dbReference type="EMBL" id="JABXXP010000268">
    <property type="protein sequence ID" value="NVN11855.1"/>
    <property type="molecule type" value="Genomic_DNA"/>
</dbReference>
<dbReference type="Proteomes" id="UP000534870">
    <property type="component" value="Unassembled WGS sequence"/>
</dbReference>
<comment type="subcellular location">
    <subcellularLocation>
        <location evidence="1">Cell membrane</location>
        <topology evidence="1">Multi-pass membrane protein</topology>
    </subcellularLocation>
</comment>
<feature type="transmembrane region" description="Helical" evidence="8">
    <location>
        <begin position="178"/>
        <end position="196"/>
    </location>
</feature>
<dbReference type="InterPro" id="IPR011066">
    <property type="entry name" value="MscS_channel_C_sf"/>
</dbReference>
<dbReference type="Pfam" id="PF25392">
    <property type="entry name" value="MS_channel_TM1"/>
    <property type="match status" value="1"/>
</dbReference>
<evidence type="ECO:0000313" key="13">
    <source>
        <dbReference type="Proteomes" id="UP000534870"/>
    </source>
</evidence>
<evidence type="ECO:0000256" key="6">
    <source>
        <dbReference type="ARBA" id="ARBA00023136"/>
    </source>
</evidence>
<feature type="domain" description="Moderate conductance mechanosensitive channel YbiO-like transmembrane helix 1" evidence="11">
    <location>
        <begin position="258"/>
        <end position="334"/>
    </location>
</feature>
<dbReference type="InterPro" id="IPR057485">
    <property type="entry name" value="YbiO-like_TM1"/>
</dbReference>
<dbReference type="Pfam" id="PF21088">
    <property type="entry name" value="MS_channel_1st"/>
    <property type="match status" value="1"/>
</dbReference>
<dbReference type="GO" id="GO:0005886">
    <property type="term" value="C:plasma membrane"/>
    <property type="evidence" value="ECO:0007669"/>
    <property type="project" value="UniProtKB-SubCell"/>
</dbReference>
<organism evidence="12 13">
    <name type="scientific">Nguyenibacter vanlangensis</name>
    <dbReference type="NCBI Taxonomy" id="1216886"/>
    <lineage>
        <taxon>Bacteria</taxon>
        <taxon>Pseudomonadati</taxon>
        <taxon>Pseudomonadota</taxon>
        <taxon>Alphaproteobacteria</taxon>
        <taxon>Acetobacterales</taxon>
        <taxon>Acetobacteraceae</taxon>
        <taxon>Nguyenibacter</taxon>
    </lineage>
</organism>
<dbReference type="InterPro" id="IPR049142">
    <property type="entry name" value="MS_channel_1st"/>
</dbReference>
<dbReference type="SUPFAM" id="SSF82861">
    <property type="entry name" value="Mechanosensitive channel protein MscS (YggB), transmembrane region"/>
    <property type="match status" value="1"/>
</dbReference>
<feature type="non-terminal residue" evidence="12">
    <location>
        <position position="1"/>
    </location>
</feature>
<evidence type="ECO:0000256" key="2">
    <source>
        <dbReference type="ARBA" id="ARBA00008017"/>
    </source>
</evidence>